<evidence type="ECO:0000256" key="2">
    <source>
        <dbReference type="ARBA" id="ARBA00005679"/>
    </source>
</evidence>
<dbReference type="GO" id="GO:0016671">
    <property type="term" value="F:oxidoreductase activity, acting on a sulfur group of donors, disulfide as acceptor"/>
    <property type="evidence" value="ECO:0007669"/>
    <property type="project" value="InterPro"/>
</dbReference>
<keyword evidence="7" id="KW-1185">Reference proteome</keyword>
<keyword evidence="4" id="KW-0732">Signal</keyword>
<organism evidence="6 7">
    <name type="scientific">Choiromyces venosus 120613-1</name>
    <dbReference type="NCBI Taxonomy" id="1336337"/>
    <lineage>
        <taxon>Eukaryota</taxon>
        <taxon>Fungi</taxon>
        <taxon>Dikarya</taxon>
        <taxon>Ascomycota</taxon>
        <taxon>Pezizomycotina</taxon>
        <taxon>Pezizomycetes</taxon>
        <taxon>Pezizales</taxon>
        <taxon>Tuberaceae</taxon>
        <taxon>Choiromyces</taxon>
    </lineage>
</organism>
<evidence type="ECO:0008006" key="8">
    <source>
        <dbReference type="Google" id="ProtNLM"/>
    </source>
</evidence>
<dbReference type="Pfam" id="PF03227">
    <property type="entry name" value="GILT"/>
    <property type="match status" value="1"/>
</dbReference>
<dbReference type="EMBL" id="ML120351">
    <property type="protein sequence ID" value="RPB05996.1"/>
    <property type="molecule type" value="Genomic_DNA"/>
</dbReference>
<accession>A0A3N4K627</accession>
<dbReference type="GO" id="GO:0005576">
    <property type="term" value="C:extracellular region"/>
    <property type="evidence" value="ECO:0007669"/>
    <property type="project" value="UniProtKB-SubCell"/>
</dbReference>
<dbReference type="STRING" id="1336337.A0A3N4K627"/>
<keyword evidence="5" id="KW-0325">Glycoprotein</keyword>
<evidence type="ECO:0000313" key="6">
    <source>
        <dbReference type="EMBL" id="RPB05996.1"/>
    </source>
</evidence>
<protein>
    <recommendedName>
        <fullName evidence="8">Gamma interferon inducible lysosomal thiol reductase</fullName>
    </recommendedName>
</protein>
<dbReference type="PANTHER" id="PTHR13234:SF8">
    <property type="entry name" value="GAMMA-INTERFERON-INDUCIBLE LYSOSOMAL THIOL REDUCTASE"/>
    <property type="match status" value="1"/>
</dbReference>
<evidence type="ECO:0000256" key="5">
    <source>
        <dbReference type="ARBA" id="ARBA00023180"/>
    </source>
</evidence>
<dbReference type="Proteomes" id="UP000276215">
    <property type="component" value="Unassembled WGS sequence"/>
</dbReference>
<name>A0A3N4K627_9PEZI</name>
<reference evidence="6 7" key="1">
    <citation type="journal article" date="2018" name="Nat. Ecol. Evol.">
        <title>Pezizomycetes genomes reveal the molecular basis of ectomycorrhizal truffle lifestyle.</title>
        <authorList>
            <person name="Murat C."/>
            <person name="Payen T."/>
            <person name="Noel B."/>
            <person name="Kuo A."/>
            <person name="Morin E."/>
            <person name="Chen J."/>
            <person name="Kohler A."/>
            <person name="Krizsan K."/>
            <person name="Balestrini R."/>
            <person name="Da Silva C."/>
            <person name="Montanini B."/>
            <person name="Hainaut M."/>
            <person name="Levati E."/>
            <person name="Barry K.W."/>
            <person name="Belfiori B."/>
            <person name="Cichocki N."/>
            <person name="Clum A."/>
            <person name="Dockter R.B."/>
            <person name="Fauchery L."/>
            <person name="Guy J."/>
            <person name="Iotti M."/>
            <person name="Le Tacon F."/>
            <person name="Lindquist E.A."/>
            <person name="Lipzen A."/>
            <person name="Malagnac F."/>
            <person name="Mello A."/>
            <person name="Molinier V."/>
            <person name="Miyauchi S."/>
            <person name="Poulain J."/>
            <person name="Riccioni C."/>
            <person name="Rubini A."/>
            <person name="Sitrit Y."/>
            <person name="Splivallo R."/>
            <person name="Traeger S."/>
            <person name="Wang M."/>
            <person name="Zifcakova L."/>
            <person name="Wipf D."/>
            <person name="Zambonelli A."/>
            <person name="Paolocci F."/>
            <person name="Nowrousian M."/>
            <person name="Ottonello S."/>
            <person name="Baldrian P."/>
            <person name="Spatafora J.W."/>
            <person name="Henrissat B."/>
            <person name="Nagy L.G."/>
            <person name="Aury J.M."/>
            <person name="Wincker P."/>
            <person name="Grigoriev I.V."/>
            <person name="Bonfante P."/>
            <person name="Martin F.M."/>
        </authorList>
    </citation>
    <scope>NUCLEOTIDE SEQUENCE [LARGE SCALE GENOMIC DNA]</scope>
    <source>
        <strain evidence="6 7">120613-1</strain>
    </source>
</reference>
<gene>
    <name evidence="6" type="ORF">L873DRAFT_1839495</name>
</gene>
<evidence type="ECO:0000256" key="4">
    <source>
        <dbReference type="ARBA" id="ARBA00022729"/>
    </source>
</evidence>
<comment type="similarity">
    <text evidence="2">Belongs to the GILT family.</text>
</comment>
<evidence type="ECO:0000256" key="3">
    <source>
        <dbReference type="ARBA" id="ARBA00022525"/>
    </source>
</evidence>
<comment type="subcellular location">
    <subcellularLocation>
        <location evidence="1">Secreted</location>
    </subcellularLocation>
</comment>
<dbReference type="PANTHER" id="PTHR13234">
    <property type="entry name" value="GAMMA-INTERFERON INDUCIBLE LYSOSOMAL THIOL REDUCTASE GILT"/>
    <property type="match status" value="1"/>
</dbReference>
<evidence type="ECO:0000256" key="1">
    <source>
        <dbReference type="ARBA" id="ARBA00004613"/>
    </source>
</evidence>
<dbReference type="OrthoDB" id="958254at2759"/>
<evidence type="ECO:0000313" key="7">
    <source>
        <dbReference type="Proteomes" id="UP000276215"/>
    </source>
</evidence>
<proteinExistence type="inferred from homology"/>
<sequence>MSSRVAIPFIFVVAFLYASYTTYISLLTPRTLTSCLTRNYPPSHGVGNQQSLGTPSLTTETKVPLEIHIMSKCPDAKDCLEQLIAPVLEEIESLVDFQMSFIGRPTADDGISCMRGPSECLGNSLHLCAAKINTPPSPPAAHTYLPFSLCLTHDYKNIPERKLVEGCADENGIDFRKLNECASDMGPDGGLSMLKKSVERSRDLGAETSCTIRVDGKKRCVRDSGRWKDCDGGSNVEDLVRDIKKIYKDKNGDHEGLGGRGKKLSEWIESERIIWIGH</sequence>
<dbReference type="InterPro" id="IPR004911">
    <property type="entry name" value="Interferon-induced_GILT"/>
</dbReference>
<keyword evidence="3" id="KW-0964">Secreted</keyword>
<dbReference type="AlphaFoldDB" id="A0A3N4K627"/>